<organism evidence="1 2">
    <name type="scientific">Chlorobium ferrooxidans DSM 13031</name>
    <dbReference type="NCBI Taxonomy" id="377431"/>
    <lineage>
        <taxon>Bacteria</taxon>
        <taxon>Pseudomonadati</taxon>
        <taxon>Chlorobiota</taxon>
        <taxon>Chlorobiia</taxon>
        <taxon>Chlorobiales</taxon>
        <taxon>Chlorobiaceae</taxon>
        <taxon>Chlorobium/Pelodictyon group</taxon>
        <taxon>Chlorobium</taxon>
    </lineage>
</organism>
<reference evidence="1 2" key="2">
    <citation type="submission" date="2006-07" db="EMBL/GenBank/DDBJ databases">
        <title>Sequencing of the draft genome and assembly of Chlorobium ferroxidans DSM 13031.</title>
        <authorList>
            <consortium name="US DOE Joint Genome Institute (JGI-PGF)"/>
            <person name="Copeland A."/>
            <person name="Lucas S."/>
            <person name="Lapidus A."/>
            <person name="Barry K."/>
            <person name="Glavina del Rio T."/>
            <person name="Dalin E."/>
            <person name="Tice H."/>
            <person name="Bruce D."/>
            <person name="Pitluck S."/>
            <person name="Richardson P."/>
        </authorList>
    </citation>
    <scope>NUCLEOTIDE SEQUENCE [LARGE SCALE GENOMIC DNA]</scope>
    <source>
        <strain evidence="1 2">DSM 13031</strain>
    </source>
</reference>
<accession>Q0YSR0</accession>
<dbReference type="Proteomes" id="UP000004162">
    <property type="component" value="Unassembled WGS sequence"/>
</dbReference>
<name>Q0YSR0_9CHLB</name>
<dbReference type="NCBIfam" id="TIGR02564">
    <property type="entry name" value="cas_Csy1"/>
    <property type="match status" value="1"/>
</dbReference>
<evidence type="ECO:0008006" key="3">
    <source>
        <dbReference type="Google" id="ProtNLM"/>
    </source>
</evidence>
<gene>
    <name evidence="1" type="ORF">CferDRAFT_1481</name>
</gene>
<dbReference type="RefSeq" id="WP_006365989.1">
    <property type="nucleotide sequence ID" value="NZ_AASE01000005.1"/>
</dbReference>
<comment type="caution">
    <text evidence="1">The sequence shown here is derived from an EMBL/GenBank/DDBJ whole genome shotgun (WGS) entry which is preliminary data.</text>
</comment>
<proteinExistence type="predicted"/>
<protein>
    <recommendedName>
        <fullName evidence="3">CRISPR-associated protein, Csy1 family</fullName>
    </recommendedName>
</protein>
<dbReference type="InterPro" id="IPR013397">
    <property type="entry name" value="CRISPR-assoc_prot_Csy1"/>
</dbReference>
<reference evidence="1 2" key="1">
    <citation type="submission" date="2006-07" db="EMBL/GenBank/DDBJ databases">
        <title>Annotation of the draft genome assembly of Chlorobium ferroxidans DSM 13031.</title>
        <authorList>
            <consortium name="US DOE Joint Genome Institute (JGI-ORNL)"/>
            <person name="Larimer F."/>
            <person name="Land M."/>
            <person name="Hauser L."/>
        </authorList>
    </citation>
    <scope>NUCLEOTIDE SEQUENCE [LARGE SCALE GENOMIC DNA]</scope>
    <source>
        <strain evidence="1 2">DSM 13031</strain>
    </source>
</reference>
<dbReference type="Pfam" id="PF09611">
    <property type="entry name" value="Cas_Csy1"/>
    <property type="match status" value="1"/>
</dbReference>
<sequence>MEQNNSVMTEAAALKDLMHNFLQERLDKKLDELQKEEHKKSATIILDEELEKLKDKYEGKKQSLIESYQLEVWLDDAAKRVRQITLVTHAIKYQNPDAKGSSLYAAMEERDSFCVSTACLEHPANDVVGNAAALDVYKFLQLSLSDNGETILSRIFRNDEALRAALPASDEKKERWFQEFSAIRSPKILPTTHTLAKQLYFPVGDGKYHLLAPLFPSALAHEVYLKVQTRFDDETKEARKAKRESRYHPHGYRDYPNLAVQNFGGTKPQNISQLNSERRGQAFLLPSLPPIWHSSAVRPPLGVESVFPKIFAGRVKRLTHELKNFLVKVQDRESNAEMRQTRVELVGKIIDELLQYSSEVQGLPPGWSTKPECLLEKAQLFWLDPERTDDEWQQQREATGWEQQIIYEFANWLNATLQTDYLRFGDDERQEWKKLLQKELAWLTPEKAL</sequence>
<dbReference type="EMBL" id="AASE01000005">
    <property type="protein sequence ID" value="EAT59333.1"/>
    <property type="molecule type" value="Genomic_DNA"/>
</dbReference>
<dbReference type="CDD" id="cd09735">
    <property type="entry name" value="Csy1_I-F"/>
    <property type="match status" value="1"/>
</dbReference>
<keyword evidence="2" id="KW-1185">Reference proteome</keyword>
<dbReference type="OrthoDB" id="9815616at2"/>
<evidence type="ECO:0000313" key="2">
    <source>
        <dbReference type="Proteomes" id="UP000004162"/>
    </source>
</evidence>
<evidence type="ECO:0000313" key="1">
    <source>
        <dbReference type="EMBL" id="EAT59333.1"/>
    </source>
</evidence>
<dbReference type="AlphaFoldDB" id="Q0YSR0"/>